<dbReference type="EMBL" id="LFYR01001680">
    <property type="protein sequence ID" value="KMZ60002.1"/>
    <property type="molecule type" value="Genomic_DNA"/>
</dbReference>
<evidence type="ECO:0000256" key="8">
    <source>
        <dbReference type="ARBA" id="ARBA00022729"/>
    </source>
</evidence>
<dbReference type="PANTHER" id="PTHR48006:SF90">
    <property type="entry name" value="PROTEIN KINASE DOMAIN-CONTAINING PROTEIN"/>
    <property type="match status" value="1"/>
</dbReference>
<dbReference type="InterPro" id="IPR008271">
    <property type="entry name" value="Ser/Thr_kinase_AS"/>
</dbReference>
<dbReference type="Pfam" id="PF23598">
    <property type="entry name" value="LRR_14"/>
    <property type="match status" value="1"/>
</dbReference>
<dbReference type="InterPro" id="IPR055414">
    <property type="entry name" value="LRR_R13L4/SHOC2-like"/>
</dbReference>
<evidence type="ECO:0000256" key="19">
    <source>
        <dbReference type="PROSITE-ProRule" id="PRU10141"/>
    </source>
</evidence>
<comment type="catalytic activity">
    <reaction evidence="17">
        <text>L-threonyl-[protein] + ATP = O-phospho-L-threonyl-[protein] + ADP + H(+)</text>
        <dbReference type="Rhea" id="RHEA:46608"/>
        <dbReference type="Rhea" id="RHEA-COMP:11060"/>
        <dbReference type="Rhea" id="RHEA-COMP:11605"/>
        <dbReference type="ChEBI" id="CHEBI:15378"/>
        <dbReference type="ChEBI" id="CHEBI:30013"/>
        <dbReference type="ChEBI" id="CHEBI:30616"/>
        <dbReference type="ChEBI" id="CHEBI:61977"/>
        <dbReference type="ChEBI" id="CHEBI:456216"/>
        <dbReference type="EC" id="2.7.11.1"/>
    </reaction>
</comment>
<evidence type="ECO:0000256" key="5">
    <source>
        <dbReference type="ARBA" id="ARBA00022614"/>
    </source>
</evidence>
<evidence type="ECO:0000256" key="7">
    <source>
        <dbReference type="ARBA" id="ARBA00022692"/>
    </source>
</evidence>
<keyword evidence="5" id="KW-0433">Leucine-rich repeat</keyword>
<organism evidence="22 23">
    <name type="scientific">Zostera marina</name>
    <name type="common">Eelgrass</name>
    <dbReference type="NCBI Taxonomy" id="29655"/>
    <lineage>
        <taxon>Eukaryota</taxon>
        <taxon>Viridiplantae</taxon>
        <taxon>Streptophyta</taxon>
        <taxon>Embryophyta</taxon>
        <taxon>Tracheophyta</taxon>
        <taxon>Spermatophyta</taxon>
        <taxon>Magnoliopsida</taxon>
        <taxon>Liliopsida</taxon>
        <taxon>Zosteraceae</taxon>
        <taxon>Zostera</taxon>
    </lineage>
</organism>
<dbReference type="GO" id="GO:0009742">
    <property type="term" value="P:brassinosteroid mediated signaling pathway"/>
    <property type="evidence" value="ECO:0007669"/>
    <property type="project" value="UniProtKB-ARBA"/>
</dbReference>
<keyword evidence="15 22" id="KW-0675">Receptor</keyword>
<accession>A0A0K9NVA4</accession>
<dbReference type="InterPro" id="IPR000719">
    <property type="entry name" value="Prot_kinase_dom"/>
</dbReference>
<dbReference type="PROSITE" id="PS00107">
    <property type="entry name" value="PROTEIN_KINASE_ATP"/>
    <property type="match status" value="1"/>
</dbReference>
<dbReference type="Pfam" id="PF08263">
    <property type="entry name" value="LRRNT_2"/>
    <property type="match status" value="1"/>
</dbReference>
<dbReference type="PROSITE" id="PS50011">
    <property type="entry name" value="PROTEIN_KINASE_DOM"/>
    <property type="match status" value="1"/>
</dbReference>
<evidence type="ECO:0000256" key="12">
    <source>
        <dbReference type="ARBA" id="ARBA00022840"/>
    </source>
</evidence>
<dbReference type="InterPro" id="IPR032675">
    <property type="entry name" value="LRR_dom_sf"/>
</dbReference>
<name>A0A0K9NVA4_ZOSMR</name>
<dbReference type="PANTHER" id="PTHR48006">
    <property type="entry name" value="LEUCINE-RICH REPEAT-CONTAINING PROTEIN DDB_G0281931-RELATED"/>
    <property type="match status" value="1"/>
</dbReference>
<dbReference type="GO" id="GO:0007165">
    <property type="term" value="P:signal transduction"/>
    <property type="evidence" value="ECO:0000318"/>
    <property type="project" value="GO_Central"/>
</dbReference>
<protein>
    <recommendedName>
        <fullName evidence="3">non-specific serine/threonine protein kinase</fullName>
        <ecNumber evidence="3">2.7.11.1</ecNumber>
    </recommendedName>
</protein>
<evidence type="ECO:0000256" key="4">
    <source>
        <dbReference type="ARBA" id="ARBA00022527"/>
    </source>
</evidence>
<keyword evidence="8" id="KW-0732">Signal</keyword>
<reference evidence="23" key="1">
    <citation type="journal article" date="2016" name="Nature">
        <title>The genome of the seagrass Zostera marina reveals angiosperm adaptation to the sea.</title>
        <authorList>
            <person name="Olsen J.L."/>
            <person name="Rouze P."/>
            <person name="Verhelst B."/>
            <person name="Lin Y.-C."/>
            <person name="Bayer T."/>
            <person name="Collen J."/>
            <person name="Dattolo E."/>
            <person name="De Paoli E."/>
            <person name="Dittami S."/>
            <person name="Maumus F."/>
            <person name="Michel G."/>
            <person name="Kersting A."/>
            <person name="Lauritano C."/>
            <person name="Lohaus R."/>
            <person name="Toepel M."/>
            <person name="Tonon T."/>
            <person name="Vanneste K."/>
            <person name="Amirebrahimi M."/>
            <person name="Brakel J."/>
            <person name="Bostroem C."/>
            <person name="Chovatia M."/>
            <person name="Grimwood J."/>
            <person name="Jenkins J.W."/>
            <person name="Jueterbock A."/>
            <person name="Mraz A."/>
            <person name="Stam W.T."/>
            <person name="Tice H."/>
            <person name="Bornberg-Bauer E."/>
            <person name="Green P.J."/>
            <person name="Pearson G.A."/>
            <person name="Procaccini G."/>
            <person name="Duarte C.M."/>
            <person name="Schmutz J."/>
            <person name="Reusch T.B.H."/>
            <person name="Van de Peer Y."/>
        </authorList>
    </citation>
    <scope>NUCLEOTIDE SEQUENCE [LARGE SCALE GENOMIC DNA]</scope>
    <source>
        <strain evidence="23">cv. Finnish</strain>
    </source>
</reference>
<keyword evidence="16" id="KW-0325">Glycoprotein</keyword>
<dbReference type="EC" id="2.7.11.1" evidence="3"/>
<dbReference type="InterPro" id="IPR017441">
    <property type="entry name" value="Protein_kinase_ATP_BS"/>
</dbReference>
<dbReference type="SUPFAM" id="SSF56112">
    <property type="entry name" value="Protein kinase-like (PK-like)"/>
    <property type="match status" value="1"/>
</dbReference>
<evidence type="ECO:0000256" key="2">
    <source>
        <dbReference type="ARBA" id="ARBA00008684"/>
    </source>
</evidence>
<comment type="subcellular location">
    <subcellularLocation>
        <location evidence="1">Cell membrane</location>
        <topology evidence="1">Single-pass membrane protein</topology>
    </subcellularLocation>
</comment>
<evidence type="ECO:0000313" key="22">
    <source>
        <dbReference type="EMBL" id="KMZ60002.1"/>
    </source>
</evidence>
<feature type="binding site" evidence="19">
    <location>
        <position position="362"/>
    </location>
    <ligand>
        <name>ATP</name>
        <dbReference type="ChEBI" id="CHEBI:30616"/>
    </ligand>
</feature>
<dbReference type="FunFam" id="3.80.10.10:FF:000275">
    <property type="entry name" value="Leucine-rich repeat receptor-like protein kinase"/>
    <property type="match status" value="1"/>
</dbReference>
<dbReference type="GO" id="GO:0004675">
    <property type="term" value="F:transmembrane receptor protein serine/threonine kinase activity"/>
    <property type="evidence" value="ECO:0000318"/>
    <property type="project" value="GO_Central"/>
</dbReference>
<dbReference type="InterPro" id="IPR051824">
    <property type="entry name" value="LRR_Rcpt-Like_S/T_Kinase"/>
</dbReference>
<dbReference type="OrthoDB" id="4062651at2759"/>
<evidence type="ECO:0000256" key="6">
    <source>
        <dbReference type="ARBA" id="ARBA00022679"/>
    </source>
</evidence>
<evidence type="ECO:0000256" key="20">
    <source>
        <dbReference type="SAM" id="Phobius"/>
    </source>
</evidence>
<dbReference type="FunFam" id="3.30.200.20:FF:000015">
    <property type="entry name" value="Somatic embryogenesis receptor kinase 1"/>
    <property type="match status" value="1"/>
</dbReference>
<evidence type="ECO:0000256" key="13">
    <source>
        <dbReference type="ARBA" id="ARBA00022989"/>
    </source>
</evidence>
<dbReference type="SUPFAM" id="SSF52058">
    <property type="entry name" value="L domain-like"/>
    <property type="match status" value="1"/>
</dbReference>
<evidence type="ECO:0000256" key="15">
    <source>
        <dbReference type="ARBA" id="ARBA00023170"/>
    </source>
</evidence>
<keyword evidence="11 22" id="KW-0418">Kinase</keyword>
<feature type="domain" description="Protein kinase" evidence="21">
    <location>
        <begin position="334"/>
        <end position="606"/>
    </location>
</feature>
<keyword evidence="23" id="KW-1185">Reference proteome</keyword>
<keyword evidence="10 19" id="KW-0547">Nucleotide-binding</keyword>
<keyword evidence="9" id="KW-0677">Repeat</keyword>
<evidence type="ECO:0000256" key="1">
    <source>
        <dbReference type="ARBA" id="ARBA00004162"/>
    </source>
</evidence>
<evidence type="ECO:0000256" key="17">
    <source>
        <dbReference type="ARBA" id="ARBA00047899"/>
    </source>
</evidence>
<proteinExistence type="inferred from homology"/>
<dbReference type="InterPro" id="IPR001245">
    <property type="entry name" value="Ser-Thr/Tyr_kinase_cat_dom"/>
</dbReference>
<comment type="caution">
    <text evidence="22">The sequence shown here is derived from an EMBL/GenBank/DDBJ whole genome shotgun (WGS) entry which is preliminary data.</text>
</comment>
<dbReference type="GO" id="GO:0005886">
    <property type="term" value="C:plasma membrane"/>
    <property type="evidence" value="ECO:0000318"/>
    <property type="project" value="GO_Central"/>
</dbReference>
<evidence type="ECO:0000256" key="18">
    <source>
        <dbReference type="ARBA" id="ARBA00048679"/>
    </source>
</evidence>
<evidence type="ECO:0000256" key="16">
    <source>
        <dbReference type="ARBA" id="ARBA00023180"/>
    </source>
</evidence>
<evidence type="ECO:0000313" key="23">
    <source>
        <dbReference type="Proteomes" id="UP000036987"/>
    </source>
</evidence>
<gene>
    <name evidence="22" type="ORF">ZOSMA_62G00400</name>
</gene>
<comment type="similarity">
    <text evidence="2">Belongs to the protein kinase superfamily. Ser/Thr protein kinase family.</text>
</comment>
<evidence type="ECO:0000259" key="21">
    <source>
        <dbReference type="PROSITE" id="PS50011"/>
    </source>
</evidence>
<dbReference type="FunFam" id="1.10.510.10:FF:000016">
    <property type="entry name" value="Somatic embryogenesis receptor-like kinase 1"/>
    <property type="match status" value="1"/>
</dbReference>
<dbReference type="PROSITE" id="PS00108">
    <property type="entry name" value="PROTEIN_KINASE_ST"/>
    <property type="match status" value="1"/>
</dbReference>
<comment type="catalytic activity">
    <reaction evidence="18">
        <text>L-seryl-[protein] + ATP = O-phospho-L-seryl-[protein] + ADP + H(+)</text>
        <dbReference type="Rhea" id="RHEA:17989"/>
        <dbReference type="Rhea" id="RHEA-COMP:9863"/>
        <dbReference type="Rhea" id="RHEA-COMP:11604"/>
        <dbReference type="ChEBI" id="CHEBI:15378"/>
        <dbReference type="ChEBI" id="CHEBI:29999"/>
        <dbReference type="ChEBI" id="CHEBI:30616"/>
        <dbReference type="ChEBI" id="CHEBI:83421"/>
        <dbReference type="ChEBI" id="CHEBI:456216"/>
        <dbReference type="EC" id="2.7.11.1"/>
    </reaction>
</comment>
<feature type="transmembrane region" description="Helical" evidence="20">
    <location>
        <begin position="271"/>
        <end position="296"/>
    </location>
</feature>
<keyword evidence="6" id="KW-0808">Transferase</keyword>
<evidence type="ECO:0000256" key="10">
    <source>
        <dbReference type="ARBA" id="ARBA00022741"/>
    </source>
</evidence>
<dbReference type="GO" id="GO:0005524">
    <property type="term" value="F:ATP binding"/>
    <property type="evidence" value="ECO:0007669"/>
    <property type="project" value="UniProtKB-UniRule"/>
</dbReference>
<sequence>MLRRFHYSCHHFYSTTIVITCSNIAGRNPEPPCKITGFELMAILVFFLFLSLRLVLATDSLLSPQGINYEVAALMSVKSKMRDLVGVMDGWDINSVDPCTWSMVACSPDGVVISLEMARNGLEGTLSPSIGNLTHLQTVLLQNNKISGRLPLEIGKLLQLKTFDVSGNHFIGEIPSSLGYLTHLSYMRLNHNNLTGQIPGIVANLTGLLFLDLSFNNLTGPIPNILAKEYSVVGNKFLCIPTSSLQDCMNVHPVVINETNTLEKSSNRRHLVLDVAISIGSALAVTIMLFILWMYVGRWCSSCSSHGIEADCEIDMGHLKRFSFRELQIATNNFNPKNILGHGGFGVVYKGTLRNTSVVAVKRLQDPNFTGEVQFQTEVEMIGLALHRNLLRLYGFCMTPNERLLIYPFMQNGSVADRLRDRHGEKPTLDWNKRMCIILGSARGLVYLHEQCNPKIIHRDVKAANILLDESFEAIVGDFGLAKLLDQRDSHVTTAVRGTIGHIAPEYLSTGQSSEKTDVFGFGILILDLITGAGNGLAQKGMILDWVRSVYEEKKLETLVDRDLKCCFDPIELENTVKLALLCTSSVPGDRPKMSDVVKALECGWTSSGLGDHIDDHGGDDNNNTFYTVRSCSFSDVPVDESSNFEAIELSGPR</sequence>
<evidence type="ECO:0000256" key="11">
    <source>
        <dbReference type="ARBA" id="ARBA00022777"/>
    </source>
</evidence>
<keyword evidence="13 20" id="KW-1133">Transmembrane helix</keyword>
<evidence type="ECO:0000256" key="9">
    <source>
        <dbReference type="ARBA" id="ARBA00022737"/>
    </source>
</evidence>
<keyword evidence="14 20" id="KW-0472">Membrane</keyword>
<feature type="transmembrane region" description="Helical" evidence="20">
    <location>
        <begin position="35"/>
        <end position="56"/>
    </location>
</feature>
<dbReference type="STRING" id="29655.A0A0K9NVA4"/>
<keyword evidence="7 20" id="KW-0812">Transmembrane</keyword>
<dbReference type="OMA" id="HGCKDLT"/>
<dbReference type="Proteomes" id="UP000036987">
    <property type="component" value="Unassembled WGS sequence"/>
</dbReference>
<dbReference type="Gene3D" id="1.10.510.10">
    <property type="entry name" value="Transferase(Phosphotransferase) domain 1"/>
    <property type="match status" value="1"/>
</dbReference>
<dbReference type="AlphaFoldDB" id="A0A0K9NVA4"/>
<dbReference type="Gene3D" id="3.80.10.10">
    <property type="entry name" value="Ribonuclease Inhibitor"/>
    <property type="match status" value="1"/>
</dbReference>
<keyword evidence="4" id="KW-0723">Serine/threonine-protein kinase</keyword>
<keyword evidence="12 19" id="KW-0067">ATP-binding</keyword>
<dbReference type="Gene3D" id="3.30.200.20">
    <property type="entry name" value="Phosphorylase Kinase, domain 1"/>
    <property type="match status" value="1"/>
</dbReference>
<evidence type="ECO:0000256" key="14">
    <source>
        <dbReference type="ARBA" id="ARBA00023136"/>
    </source>
</evidence>
<dbReference type="SMART" id="SM00220">
    <property type="entry name" value="S_TKc"/>
    <property type="match status" value="1"/>
</dbReference>
<evidence type="ECO:0000256" key="3">
    <source>
        <dbReference type="ARBA" id="ARBA00012513"/>
    </source>
</evidence>
<dbReference type="Pfam" id="PF07714">
    <property type="entry name" value="PK_Tyr_Ser-Thr"/>
    <property type="match status" value="1"/>
</dbReference>
<dbReference type="InterPro" id="IPR013210">
    <property type="entry name" value="LRR_N_plant-typ"/>
</dbReference>
<dbReference type="InterPro" id="IPR011009">
    <property type="entry name" value="Kinase-like_dom_sf"/>
</dbReference>